<dbReference type="Proteomes" id="UP001148737">
    <property type="component" value="Unassembled WGS sequence"/>
</dbReference>
<reference evidence="1" key="1">
    <citation type="submission" date="2022-07" db="EMBL/GenBank/DDBJ databases">
        <title>Genome Sequence of Lecanicillium saksenae.</title>
        <authorList>
            <person name="Buettner E."/>
        </authorList>
    </citation>
    <scope>NUCLEOTIDE SEQUENCE</scope>
    <source>
        <strain evidence="1">VT-O1</strain>
    </source>
</reference>
<accession>A0ACC1R6M6</accession>
<dbReference type="EMBL" id="JANAKD010000050">
    <property type="protein sequence ID" value="KAJ3498451.1"/>
    <property type="molecule type" value="Genomic_DNA"/>
</dbReference>
<name>A0ACC1R6M6_9HYPO</name>
<protein>
    <submittedName>
        <fullName evidence="1">Uncharacterized protein</fullName>
    </submittedName>
</protein>
<proteinExistence type="predicted"/>
<sequence>MDRHQRSRRWGFDDESSCSDASSDSTRSSYLPSRTRSPLRLSAIRISSHSTESPFSSKSTDSPFTAAQQRRWRGGQYISDDADSVRSSGSSDSRSTSDPFDTPEPMGVASVLNGSAHEDLAYTRLAATNGTAPCPFEPHRESDSHIVDLTLCFQHISSQGSYARYSCEELRLADYLLGRSIRHGQDPVGIGLDKGPAHAGSLGPWLLTLPSSFGSDLAVKMLGLPSRLGLHPEAKPPETAHDVAPGNACPGTMAVSYAPFAIPEYAAASGVHYLGHHILFSDELQNWSTEELRLADYRKIYPRRER</sequence>
<comment type="caution">
    <text evidence="1">The sequence shown here is derived from an EMBL/GenBank/DDBJ whole genome shotgun (WGS) entry which is preliminary data.</text>
</comment>
<organism evidence="1 2">
    <name type="scientific">Lecanicillium saksenae</name>
    <dbReference type="NCBI Taxonomy" id="468837"/>
    <lineage>
        <taxon>Eukaryota</taxon>
        <taxon>Fungi</taxon>
        <taxon>Dikarya</taxon>
        <taxon>Ascomycota</taxon>
        <taxon>Pezizomycotina</taxon>
        <taxon>Sordariomycetes</taxon>
        <taxon>Hypocreomycetidae</taxon>
        <taxon>Hypocreales</taxon>
        <taxon>Cordycipitaceae</taxon>
        <taxon>Lecanicillium</taxon>
    </lineage>
</organism>
<evidence type="ECO:0000313" key="2">
    <source>
        <dbReference type="Proteomes" id="UP001148737"/>
    </source>
</evidence>
<evidence type="ECO:0000313" key="1">
    <source>
        <dbReference type="EMBL" id="KAJ3498451.1"/>
    </source>
</evidence>
<gene>
    <name evidence="1" type="ORF">NLG97_g1110</name>
</gene>
<keyword evidence="2" id="KW-1185">Reference proteome</keyword>